<name>A0A7W7ZK16_9BACT</name>
<evidence type="ECO:0000256" key="1">
    <source>
        <dbReference type="SAM" id="SignalP"/>
    </source>
</evidence>
<accession>A0A7W7ZK16</accession>
<protein>
    <recommendedName>
        <fullName evidence="4">Exo-alpha-sialidase</fullName>
    </recommendedName>
</protein>
<feature type="chain" id="PRO_5031491167" description="Exo-alpha-sialidase" evidence="1">
    <location>
        <begin position="17"/>
        <end position="340"/>
    </location>
</feature>
<comment type="caution">
    <text evidence="2">The sequence shown here is derived from an EMBL/GenBank/DDBJ whole genome shotgun (WGS) entry which is preliminary data.</text>
</comment>
<keyword evidence="3" id="KW-1185">Reference proteome</keyword>
<gene>
    <name evidence="2" type="ORF">HDF16_006092</name>
</gene>
<evidence type="ECO:0008006" key="4">
    <source>
        <dbReference type="Google" id="ProtNLM"/>
    </source>
</evidence>
<sequence length="340" mass="36168">MAAAFLLCGVAKPATAQTVFPNFPAVATESDSATPVRGVSLIDYHTTVFAHVLYEFYVDSTGRVAYGYSGDGSNFTGGSRAQDPNANYFYADTNAQTGDSAAAVASLVVGSDLYLAYIAANTHVLTVLKAVQIPGSYYYMYFQQVYQDPLPGISNTSAGMAYNSSTGDIYMITGTNRNSIINEAYTTHCVASTIDAAHCSAYDANMTTPTQPGLAFYHGTFYMVQKIDGGGTTIFVNKLDANGRFLSGGQISGSGTSFRSIGGFSMLAWNNELIFATVDRDNSNAVDIYASTDGTNWSGQTLTNRLTGSTPGLGLFNSGLTVAYRAHDTRYVTYALHSTP</sequence>
<evidence type="ECO:0000313" key="2">
    <source>
        <dbReference type="EMBL" id="MBB5061356.1"/>
    </source>
</evidence>
<proteinExistence type="predicted"/>
<organism evidence="2 3">
    <name type="scientific">Granulicella aggregans</name>
    <dbReference type="NCBI Taxonomy" id="474949"/>
    <lineage>
        <taxon>Bacteria</taxon>
        <taxon>Pseudomonadati</taxon>
        <taxon>Acidobacteriota</taxon>
        <taxon>Terriglobia</taxon>
        <taxon>Terriglobales</taxon>
        <taxon>Acidobacteriaceae</taxon>
        <taxon>Granulicella</taxon>
    </lineage>
</organism>
<dbReference type="AlphaFoldDB" id="A0A7W7ZK16"/>
<evidence type="ECO:0000313" key="3">
    <source>
        <dbReference type="Proteomes" id="UP000540989"/>
    </source>
</evidence>
<dbReference type="EMBL" id="JACHIP010000038">
    <property type="protein sequence ID" value="MBB5061356.1"/>
    <property type="molecule type" value="Genomic_DNA"/>
</dbReference>
<dbReference type="Proteomes" id="UP000540989">
    <property type="component" value="Unassembled WGS sequence"/>
</dbReference>
<feature type="signal peptide" evidence="1">
    <location>
        <begin position="1"/>
        <end position="16"/>
    </location>
</feature>
<keyword evidence="1" id="KW-0732">Signal</keyword>
<reference evidence="2 3" key="1">
    <citation type="submission" date="2020-08" db="EMBL/GenBank/DDBJ databases">
        <title>Genomic Encyclopedia of Type Strains, Phase IV (KMG-V): Genome sequencing to study the core and pangenomes of soil and plant-associated prokaryotes.</title>
        <authorList>
            <person name="Whitman W."/>
        </authorList>
    </citation>
    <scope>NUCLEOTIDE SEQUENCE [LARGE SCALE GENOMIC DNA]</scope>
    <source>
        <strain evidence="2 3">M8UP14</strain>
    </source>
</reference>